<evidence type="ECO:0008006" key="4">
    <source>
        <dbReference type="Google" id="ProtNLM"/>
    </source>
</evidence>
<feature type="compositionally biased region" description="Basic and acidic residues" evidence="1">
    <location>
        <begin position="1"/>
        <end position="10"/>
    </location>
</feature>
<name>A0A067T1U8_GALM3</name>
<evidence type="ECO:0000256" key="1">
    <source>
        <dbReference type="SAM" id="MobiDB-lite"/>
    </source>
</evidence>
<dbReference type="STRING" id="685588.A0A067T1U8"/>
<organism evidence="2 3">
    <name type="scientific">Galerina marginata (strain CBS 339.88)</name>
    <dbReference type="NCBI Taxonomy" id="685588"/>
    <lineage>
        <taxon>Eukaryota</taxon>
        <taxon>Fungi</taxon>
        <taxon>Dikarya</taxon>
        <taxon>Basidiomycota</taxon>
        <taxon>Agaricomycotina</taxon>
        <taxon>Agaricomycetes</taxon>
        <taxon>Agaricomycetidae</taxon>
        <taxon>Agaricales</taxon>
        <taxon>Agaricineae</taxon>
        <taxon>Strophariaceae</taxon>
        <taxon>Galerina</taxon>
    </lineage>
</organism>
<feature type="region of interest" description="Disordered" evidence="1">
    <location>
        <begin position="1"/>
        <end position="39"/>
    </location>
</feature>
<accession>A0A067T1U8</accession>
<feature type="compositionally biased region" description="Polar residues" evidence="1">
    <location>
        <begin position="14"/>
        <end position="23"/>
    </location>
</feature>
<evidence type="ECO:0000313" key="3">
    <source>
        <dbReference type="Proteomes" id="UP000027222"/>
    </source>
</evidence>
<protein>
    <recommendedName>
        <fullName evidence="4">Protein kinase domain-containing protein</fullName>
    </recommendedName>
</protein>
<sequence length="716" mass="82217">MTMDLPRDVVMESSEPTDPTSQVCLEANADGQDTAIDPELPRTKSKEEYTEMCILRNAMFTSRLPSTASEEEKKSERTKILNDRHTRWRFIFNNWPRDPNGKLLIVNNSLAGKMAGGGRELNWGATLADLYDAGCDPRYPVVRTVISGSKMYNWCQLHGENYEPARQLMEFSRDEEAPHVVPVYSLEDIIRKQEHRVVSKFECRVRWYNRGDAVNREPWEPPSKCMGVGLPLPTIKWPPKSSFHVYPAPWPFTPFQRESLVEGARWANPLPTLQEYIPQHLLPEKLVVHDPWNLLAAVVGLKIDQPTQWGTKKYMKYRYKLEPSKINTTRCENDQRECERQNQKSKAVRDAFLANPLSGQERPQGMMLHFLLDPNKIPDVGPSKPPVFIVFQHRPAPKPAKKAHLFLSPAETLGQGHHSFVYRAEFEIPRSLVIQDEICEICVHEDVKRILLEEDGPNGERRDPKWDDVSGEYVLKEVGRPPVQAMVDGQQYELIPGTLDSEIIYEGPYRAIETTVEYQNPPYCEHLPDADIHPLTTKTLVAAKLSIQGDPQLNWEAQNYQTFPRDFFEHYNGFNMVKPLRHPTPVGAIVPQFYGYYALDEGEIRNRSVKDRYLSPILLLEDCGKAVVPEELTLDDREECASLAYRLHLAGWLHNSLAWRNIVRQPGPLSMDPELRQANASQRGGFGKDWSFRLIDFGRSGQLKNWMLGKQLLEQM</sequence>
<reference evidence="3" key="1">
    <citation type="journal article" date="2014" name="Proc. Natl. Acad. Sci. U.S.A.">
        <title>Extensive sampling of basidiomycete genomes demonstrates inadequacy of the white-rot/brown-rot paradigm for wood decay fungi.</title>
        <authorList>
            <person name="Riley R."/>
            <person name="Salamov A.A."/>
            <person name="Brown D.W."/>
            <person name="Nagy L.G."/>
            <person name="Floudas D."/>
            <person name="Held B.W."/>
            <person name="Levasseur A."/>
            <person name="Lombard V."/>
            <person name="Morin E."/>
            <person name="Otillar R."/>
            <person name="Lindquist E.A."/>
            <person name="Sun H."/>
            <person name="LaButti K.M."/>
            <person name="Schmutz J."/>
            <person name="Jabbour D."/>
            <person name="Luo H."/>
            <person name="Baker S.E."/>
            <person name="Pisabarro A.G."/>
            <person name="Walton J.D."/>
            <person name="Blanchette R.A."/>
            <person name="Henrissat B."/>
            <person name="Martin F."/>
            <person name="Cullen D."/>
            <person name="Hibbett D.S."/>
            <person name="Grigoriev I.V."/>
        </authorList>
    </citation>
    <scope>NUCLEOTIDE SEQUENCE [LARGE SCALE GENOMIC DNA]</scope>
    <source>
        <strain evidence="3">CBS 339.88</strain>
    </source>
</reference>
<gene>
    <name evidence="2" type="ORF">GALMADRAFT_95874</name>
</gene>
<dbReference type="Proteomes" id="UP000027222">
    <property type="component" value="Unassembled WGS sequence"/>
</dbReference>
<dbReference type="OrthoDB" id="5327923at2759"/>
<keyword evidence="3" id="KW-1185">Reference proteome</keyword>
<dbReference type="AlphaFoldDB" id="A0A067T1U8"/>
<evidence type="ECO:0000313" key="2">
    <source>
        <dbReference type="EMBL" id="KDR77175.1"/>
    </source>
</evidence>
<dbReference type="HOGENOM" id="CLU_013665_0_0_1"/>
<proteinExistence type="predicted"/>
<dbReference type="EMBL" id="KL142377">
    <property type="protein sequence ID" value="KDR77175.1"/>
    <property type="molecule type" value="Genomic_DNA"/>
</dbReference>